<dbReference type="AlphaFoldDB" id="A0A5J5J403"/>
<dbReference type="Proteomes" id="UP000325827">
    <property type="component" value="Unassembled WGS sequence"/>
</dbReference>
<gene>
    <name evidence="1" type="ORF">F6B43_03990</name>
</gene>
<evidence type="ECO:0000313" key="2">
    <source>
        <dbReference type="Proteomes" id="UP000325827"/>
    </source>
</evidence>
<sequence length="189" mass="18446">MRLRSAPRYVASHPRLPAGAATTGFCTTGFCTTGFCTTGFCATGFCTTGFCATVLSAAVDGVEDAAADAGMAGFGGGTTAGGAGLLATVGCTDAAALAEVAGFLGADCFVGTAGFLGTAGFFAGAFALGALREGTAGFAAPVFFALDAAGAPVRGVDDFGADPEGGIGWEGMSVRLQTFGTRRASDVGW</sequence>
<comment type="caution">
    <text evidence="1">The sequence shown here is derived from an EMBL/GenBank/DDBJ whole genome shotgun (WGS) entry which is preliminary data.</text>
</comment>
<accession>A0A5J5J403</accession>
<protein>
    <submittedName>
        <fullName evidence="1">Uncharacterized protein</fullName>
    </submittedName>
</protein>
<name>A0A5J5J403_9MICO</name>
<dbReference type="EMBL" id="VYSA01000001">
    <property type="protein sequence ID" value="KAA9110806.1"/>
    <property type="molecule type" value="Genomic_DNA"/>
</dbReference>
<reference evidence="2" key="1">
    <citation type="submission" date="2019-09" db="EMBL/GenBank/DDBJ databases">
        <title>Mumia zhuanghuii sp. nov. isolated from the intestinal contents of plateau pika (Ochotona curzoniae) in the Qinghai-Tibet plateau of China.</title>
        <authorList>
            <person name="Tian Z."/>
        </authorList>
    </citation>
    <scope>NUCLEOTIDE SEQUENCE [LARGE SCALE GENOMIC DNA]</scope>
    <source>
        <strain evidence="2">JCM 30598</strain>
    </source>
</reference>
<proteinExistence type="predicted"/>
<keyword evidence="2" id="KW-1185">Reference proteome</keyword>
<evidence type="ECO:0000313" key="1">
    <source>
        <dbReference type="EMBL" id="KAA9110806.1"/>
    </source>
</evidence>
<organism evidence="1 2">
    <name type="scientific">Microbacterium rhizomatis</name>
    <dbReference type="NCBI Taxonomy" id="1631477"/>
    <lineage>
        <taxon>Bacteria</taxon>
        <taxon>Bacillati</taxon>
        <taxon>Actinomycetota</taxon>
        <taxon>Actinomycetes</taxon>
        <taxon>Micrococcales</taxon>
        <taxon>Microbacteriaceae</taxon>
        <taxon>Microbacterium</taxon>
    </lineage>
</organism>